<sequence length="37" mass="4159">MAPSKVRGRDGIQTLFSEDNKSQKAQQSHLAKCHLTF</sequence>
<evidence type="ECO:0000313" key="2">
    <source>
        <dbReference type="EMBL" id="JAH82120.1"/>
    </source>
</evidence>
<dbReference type="AlphaFoldDB" id="A0A0E9VXS2"/>
<proteinExistence type="predicted"/>
<evidence type="ECO:0000256" key="1">
    <source>
        <dbReference type="SAM" id="MobiDB-lite"/>
    </source>
</evidence>
<reference evidence="2" key="2">
    <citation type="journal article" date="2015" name="Fish Shellfish Immunol.">
        <title>Early steps in the European eel (Anguilla anguilla)-Vibrio vulnificus interaction in the gills: Role of the RtxA13 toxin.</title>
        <authorList>
            <person name="Callol A."/>
            <person name="Pajuelo D."/>
            <person name="Ebbesson L."/>
            <person name="Teles M."/>
            <person name="MacKenzie S."/>
            <person name="Amaro C."/>
        </authorList>
    </citation>
    <scope>NUCLEOTIDE SEQUENCE</scope>
</reference>
<dbReference type="EMBL" id="GBXM01026457">
    <property type="protein sequence ID" value="JAH82120.1"/>
    <property type="molecule type" value="Transcribed_RNA"/>
</dbReference>
<protein>
    <submittedName>
        <fullName evidence="2">Uncharacterized protein</fullName>
    </submittedName>
</protein>
<reference evidence="2" key="1">
    <citation type="submission" date="2014-11" db="EMBL/GenBank/DDBJ databases">
        <authorList>
            <person name="Amaro Gonzalez C."/>
        </authorList>
    </citation>
    <scope>NUCLEOTIDE SEQUENCE</scope>
</reference>
<accession>A0A0E9VXS2</accession>
<feature type="region of interest" description="Disordered" evidence="1">
    <location>
        <begin position="1"/>
        <end position="37"/>
    </location>
</feature>
<name>A0A0E9VXS2_ANGAN</name>
<organism evidence="2">
    <name type="scientific">Anguilla anguilla</name>
    <name type="common">European freshwater eel</name>
    <name type="synonym">Muraena anguilla</name>
    <dbReference type="NCBI Taxonomy" id="7936"/>
    <lineage>
        <taxon>Eukaryota</taxon>
        <taxon>Metazoa</taxon>
        <taxon>Chordata</taxon>
        <taxon>Craniata</taxon>
        <taxon>Vertebrata</taxon>
        <taxon>Euteleostomi</taxon>
        <taxon>Actinopterygii</taxon>
        <taxon>Neopterygii</taxon>
        <taxon>Teleostei</taxon>
        <taxon>Anguilliformes</taxon>
        <taxon>Anguillidae</taxon>
        <taxon>Anguilla</taxon>
    </lineage>
</organism>